<dbReference type="InterPro" id="IPR001867">
    <property type="entry name" value="OmpR/PhoB-type_DNA-bd"/>
</dbReference>
<comment type="caution">
    <text evidence="8">The sequence shown here is derived from an EMBL/GenBank/DDBJ whole genome shotgun (WGS) entry which is preliminary data.</text>
</comment>
<dbReference type="Pfam" id="PF00486">
    <property type="entry name" value="Trans_reg_C"/>
    <property type="match status" value="1"/>
</dbReference>
<dbReference type="SUPFAM" id="SSF48452">
    <property type="entry name" value="TPR-like"/>
    <property type="match status" value="3"/>
</dbReference>
<proteinExistence type="inferred from homology"/>
<protein>
    <recommendedName>
        <fullName evidence="7">OmpR/PhoB-type domain-containing protein</fullName>
    </recommendedName>
</protein>
<dbReference type="CDD" id="cd15831">
    <property type="entry name" value="BTAD"/>
    <property type="match status" value="1"/>
</dbReference>
<dbReference type="InterPro" id="IPR051677">
    <property type="entry name" value="AfsR-DnrI-RedD_regulator"/>
</dbReference>
<dbReference type="SUPFAM" id="SSF46894">
    <property type="entry name" value="C-terminal effector domain of the bipartite response regulators"/>
    <property type="match status" value="1"/>
</dbReference>
<keyword evidence="9" id="KW-1185">Reference proteome</keyword>
<sequence>MRVDRGRVSCNHRAVGGRMENLRFRLMGPLEVWDRGGPVPVSGRGQQLLLAVLLLNANQVVTIQRLVDALWEGDPPRTAVGQIRDRVRRLRAALSRGGATSDALIVTRTGGYLLAVPPSVVDIAEFDRLTAQARTATEQGRDEVAASLLDRAIGLWRGSPMAGLDSSALAAELLALEERRVAALEERISVKLRCGRPAELVPELTELVAEHPLRERLWHQLMTALHACGRVAAALDAYRQAHRIFADELGIEPGEALRDLERAILRGTASPHARTAAPDTEWVAPRVPRQLPPACADLVDRPDEFAAIMSAFDGRAASDERRAPVLVVITGPPGAGKSTLAVEAAHALRHRYPAGQFFAELGGGLHRVPPTEIQRRFLRGLGVDGVPSDAEERTALYRTAMADRELLVVLDDAADEAQVRPLMSGCGGAVIVTSRHRLAGLAGAVVIPVGALLPAQAVELLTRVAGNRVVAAGRDGAEELAAHCEYLPLALRAAGARLAARPDWQVGDLVARMARSQDRLDELAVGDLAVRASLAVSYQPLGPTARRVLRRMGLLATARVPGWAPAALLDRVPAEVNRALDQAIEAHLLSVTAPGPLGQPHYRMHDLVAAYAAERAFVEETAEEREAALIRVLGGWLCLADRAARLPYAFFPVLTGDGPRWPADQAAPLAPAALPTWYDIERDDLLAAASWAVDASQLDAAWELPYHLHPLITVWSDWAPWRQVCERALHVARQAGDRHAESRLLLILGELLVHLSELEQARDCLRRAAHLLGQRGESRLAGYAWNLLGVIARLTGDLVAAESSLAHALELFTATGDVRGAAHVQHDLGIQRFRQGRSGEAAAELLHSLAGFELAGDKRGGAYSRYWLAQVHRDAGDLHLATEQLRRAHDDFAATADGRGLALVRCEQGRVYRTLGDFTLAETDLRAAHRFFRTNGDRRGEALALFSLGELAIDVGHLDEAKRLLSASRRLYQRLGRHPKLAEIQRLLAPIDGDQEEDGPPDPADLDQISFR</sequence>
<dbReference type="SMART" id="SM00862">
    <property type="entry name" value="Trans_reg_C"/>
    <property type="match status" value="1"/>
</dbReference>
<dbReference type="GO" id="GO:0006355">
    <property type="term" value="P:regulation of DNA-templated transcription"/>
    <property type="evidence" value="ECO:0007669"/>
    <property type="project" value="InterPro"/>
</dbReference>
<dbReference type="InterPro" id="IPR036388">
    <property type="entry name" value="WH-like_DNA-bd_sf"/>
</dbReference>
<dbReference type="CDD" id="cd02019">
    <property type="entry name" value="NK"/>
    <property type="match status" value="1"/>
</dbReference>
<dbReference type="Gene3D" id="1.10.10.10">
    <property type="entry name" value="Winged helix-like DNA-binding domain superfamily/Winged helix DNA-binding domain"/>
    <property type="match status" value="1"/>
</dbReference>
<feature type="region of interest" description="Disordered" evidence="6">
    <location>
        <begin position="989"/>
        <end position="1012"/>
    </location>
</feature>
<keyword evidence="4" id="KW-0804">Transcription</keyword>
<organism evidence="8 9">
    <name type="scientific">Micromonospora deserti</name>
    <dbReference type="NCBI Taxonomy" id="2070366"/>
    <lineage>
        <taxon>Bacteria</taxon>
        <taxon>Bacillati</taxon>
        <taxon>Actinomycetota</taxon>
        <taxon>Actinomycetes</taxon>
        <taxon>Micromonosporales</taxon>
        <taxon>Micromonosporaceae</taxon>
        <taxon>Micromonospora</taxon>
    </lineage>
</organism>
<dbReference type="PRINTS" id="PR00364">
    <property type="entry name" value="DISEASERSIST"/>
</dbReference>
<dbReference type="GO" id="GO:0043531">
    <property type="term" value="F:ADP binding"/>
    <property type="evidence" value="ECO:0007669"/>
    <property type="project" value="InterPro"/>
</dbReference>
<dbReference type="SUPFAM" id="SSF52540">
    <property type="entry name" value="P-loop containing nucleoside triphosphate hydrolases"/>
    <property type="match status" value="1"/>
</dbReference>
<dbReference type="GO" id="GO:0000160">
    <property type="term" value="P:phosphorelay signal transduction system"/>
    <property type="evidence" value="ECO:0007669"/>
    <property type="project" value="InterPro"/>
</dbReference>
<keyword evidence="2" id="KW-0805">Transcription regulation</keyword>
<comment type="similarity">
    <text evidence="1">Belongs to the AfsR/DnrI/RedD regulatory family.</text>
</comment>
<dbReference type="AlphaFoldDB" id="A0A2W2CQW0"/>
<dbReference type="Proteomes" id="UP000248749">
    <property type="component" value="Unassembled WGS sequence"/>
</dbReference>
<dbReference type="PROSITE" id="PS51755">
    <property type="entry name" value="OMPR_PHOB"/>
    <property type="match status" value="1"/>
</dbReference>
<feature type="DNA-binding region" description="OmpR/PhoB-type" evidence="5">
    <location>
        <begin position="10"/>
        <end position="116"/>
    </location>
</feature>
<dbReference type="EMBL" id="POUB01000018">
    <property type="protein sequence ID" value="PZG01866.1"/>
    <property type="molecule type" value="Genomic_DNA"/>
</dbReference>
<dbReference type="PANTHER" id="PTHR35807:SF1">
    <property type="entry name" value="TRANSCRIPTIONAL REGULATOR REDD"/>
    <property type="match status" value="1"/>
</dbReference>
<dbReference type="Gene3D" id="3.40.50.300">
    <property type="entry name" value="P-loop containing nucleotide triphosphate hydrolases"/>
    <property type="match status" value="1"/>
</dbReference>
<evidence type="ECO:0000313" key="8">
    <source>
        <dbReference type="EMBL" id="PZG01866.1"/>
    </source>
</evidence>
<dbReference type="InterPro" id="IPR011990">
    <property type="entry name" value="TPR-like_helical_dom_sf"/>
</dbReference>
<reference evidence="8 9" key="1">
    <citation type="submission" date="2018-01" db="EMBL/GenBank/DDBJ databases">
        <title>Draft genome sequence of Salinispora sp. 13K206.</title>
        <authorList>
            <person name="Sahin N."/>
            <person name="Saygin H."/>
            <person name="Ay H."/>
        </authorList>
    </citation>
    <scope>NUCLEOTIDE SEQUENCE [LARGE SCALE GENOMIC DNA]</scope>
    <source>
        <strain evidence="8 9">13K206</strain>
    </source>
</reference>
<dbReference type="InterPro" id="IPR016032">
    <property type="entry name" value="Sig_transdc_resp-reg_C-effctor"/>
</dbReference>
<dbReference type="InterPro" id="IPR019734">
    <property type="entry name" value="TPR_rpt"/>
</dbReference>
<evidence type="ECO:0000256" key="5">
    <source>
        <dbReference type="PROSITE-ProRule" id="PRU01091"/>
    </source>
</evidence>
<dbReference type="Pfam" id="PF03704">
    <property type="entry name" value="BTAD"/>
    <property type="match status" value="1"/>
</dbReference>
<evidence type="ECO:0000256" key="2">
    <source>
        <dbReference type="ARBA" id="ARBA00023015"/>
    </source>
</evidence>
<evidence type="ECO:0000313" key="9">
    <source>
        <dbReference type="Proteomes" id="UP000248749"/>
    </source>
</evidence>
<evidence type="ECO:0000259" key="7">
    <source>
        <dbReference type="PROSITE" id="PS51755"/>
    </source>
</evidence>
<dbReference type="InterPro" id="IPR005158">
    <property type="entry name" value="BTAD"/>
</dbReference>
<evidence type="ECO:0000256" key="4">
    <source>
        <dbReference type="ARBA" id="ARBA00023163"/>
    </source>
</evidence>
<evidence type="ECO:0000256" key="3">
    <source>
        <dbReference type="ARBA" id="ARBA00023125"/>
    </source>
</evidence>
<dbReference type="InterPro" id="IPR027417">
    <property type="entry name" value="P-loop_NTPase"/>
</dbReference>
<keyword evidence="3 5" id="KW-0238">DNA-binding</keyword>
<dbReference type="Gene3D" id="1.25.40.10">
    <property type="entry name" value="Tetratricopeptide repeat domain"/>
    <property type="match status" value="3"/>
</dbReference>
<dbReference type="SMART" id="SM00028">
    <property type="entry name" value="TPR"/>
    <property type="match status" value="5"/>
</dbReference>
<accession>A0A2W2CQW0</accession>
<dbReference type="PANTHER" id="PTHR35807">
    <property type="entry name" value="TRANSCRIPTIONAL REGULATOR REDD-RELATED"/>
    <property type="match status" value="1"/>
</dbReference>
<dbReference type="GO" id="GO:0003677">
    <property type="term" value="F:DNA binding"/>
    <property type="evidence" value="ECO:0007669"/>
    <property type="project" value="UniProtKB-UniRule"/>
</dbReference>
<evidence type="ECO:0000256" key="6">
    <source>
        <dbReference type="SAM" id="MobiDB-lite"/>
    </source>
</evidence>
<dbReference type="SMART" id="SM01043">
    <property type="entry name" value="BTAD"/>
    <property type="match status" value="1"/>
</dbReference>
<evidence type="ECO:0000256" key="1">
    <source>
        <dbReference type="ARBA" id="ARBA00005820"/>
    </source>
</evidence>
<gene>
    <name evidence="8" type="ORF">C1I99_05015</name>
</gene>
<feature type="domain" description="OmpR/PhoB-type" evidence="7">
    <location>
        <begin position="10"/>
        <end position="116"/>
    </location>
</feature>
<name>A0A2W2CQW0_9ACTN</name>